<dbReference type="Pfam" id="PF14529">
    <property type="entry name" value="Exo_endo_phos_2"/>
    <property type="match status" value="1"/>
</dbReference>
<dbReference type="EMBL" id="JARKIB010000466">
    <property type="protein sequence ID" value="KAJ7705786.1"/>
    <property type="molecule type" value="Genomic_DNA"/>
</dbReference>
<reference evidence="2" key="1">
    <citation type="submission" date="2023-03" db="EMBL/GenBank/DDBJ databases">
        <title>Massive genome expansion in bonnet fungi (Mycena s.s.) driven by repeated elements and novel gene families across ecological guilds.</title>
        <authorList>
            <consortium name="Lawrence Berkeley National Laboratory"/>
            <person name="Harder C.B."/>
            <person name="Miyauchi S."/>
            <person name="Viragh M."/>
            <person name="Kuo A."/>
            <person name="Thoen E."/>
            <person name="Andreopoulos B."/>
            <person name="Lu D."/>
            <person name="Skrede I."/>
            <person name="Drula E."/>
            <person name="Henrissat B."/>
            <person name="Morin E."/>
            <person name="Kohler A."/>
            <person name="Barry K."/>
            <person name="LaButti K."/>
            <person name="Morin E."/>
            <person name="Salamov A."/>
            <person name="Lipzen A."/>
            <person name="Mereny Z."/>
            <person name="Hegedus B."/>
            <person name="Baldrian P."/>
            <person name="Stursova M."/>
            <person name="Weitz H."/>
            <person name="Taylor A."/>
            <person name="Grigoriev I.V."/>
            <person name="Nagy L.G."/>
            <person name="Martin F."/>
            <person name="Kauserud H."/>
        </authorList>
    </citation>
    <scope>NUCLEOTIDE SEQUENCE</scope>
    <source>
        <strain evidence="2">CBHHK182m</strain>
    </source>
</reference>
<evidence type="ECO:0000313" key="3">
    <source>
        <dbReference type="Proteomes" id="UP001215598"/>
    </source>
</evidence>
<dbReference type="Proteomes" id="UP001215598">
    <property type="component" value="Unassembled WGS sequence"/>
</dbReference>
<name>A0AAD7GV02_9AGAR</name>
<protein>
    <recommendedName>
        <fullName evidence="1">Endonuclease/exonuclease/phosphatase domain-containing protein</fullName>
    </recommendedName>
</protein>
<dbReference type="Gene3D" id="3.60.10.10">
    <property type="entry name" value="Endonuclease/exonuclease/phosphatase"/>
    <property type="match status" value="1"/>
</dbReference>
<feature type="non-terminal residue" evidence="2">
    <location>
        <position position="163"/>
    </location>
</feature>
<accession>A0AAD7GV02</accession>
<keyword evidence="3" id="KW-1185">Reference proteome</keyword>
<organism evidence="2 3">
    <name type="scientific">Mycena metata</name>
    <dbReference type="NCBI Taxonomy" id="1033252"/>
    <lineage>
        <taxon>Eukaryota</taxon>
        <taxon>Fungi</taxon>
        <taxon>Dikarya</taxon>
        <taxon>Basidiomycota</taxon>
        <taxon>Agaricomycotina</taxon>
        <taxon>Agaricomycetes</taxon>
        <taxon>Agaricomycetidae</taxon>
        <taxon>Agaricales</taxon>
        <taxon>Marasmiineae</taxon>
        <taxon>Mycenaceae</taxon>
        <taxon>Mycena</taxon>
    </lineage>
</organism>
<comment type="caution">
    <text evidence="2">The sequence shown here is derived from an EMBL/GenBank/DDBJ whole genome shotgun (WGS) entry which is preliminary data.</text>
</comment>
<dbReference type="InterPro" id="IPR036691">
    <property type="entry name" value="Endo/exonu/phosph_ase_sf"/>
</dbReference>
<dbReference type="AlphaFoldDB" id="A0AAD7GV02"/>
<proteinExistence type="predicted"/>
<dbReference type="GO" id="GO:0003824">
    <property type="term" value="F:catalytic activity"/>
    <property type="evidence" value="ECO:0007669"/>
    <property type="project" value="InterPro"/>
</dbReference>
<gene>
    <name evidence="2" type="ORF">B0H16DRAFT_1346042</name>
</gene>
<feature type="domain" description="Endonuclease/exonuclease/phosphatase" evidence="1">
    <location>
        <begin position="2"/>
        <end position="82"/>
    </location>
</feature>
<dbReference type="SUPFAM" id="SSF56219">
    <property type="entry name" value="DNase I-like"/>
    <property type="match status" value="1"/>
</dbReference>
<evidence type="ECO:0000259" key="1">
    <source>
        <dbReference type="Pfam" id="PF14529"/>
    </source>
</evidence>
<dbReference type="InterPro" id="IPR005135">
    <property type="entry name" value="Endo/exonuclease/phosphatase"/>
</dbReference>
<evidence type="ECO:0000313" key="2">
    <source>
        <dbReference type="EMBL" id="KAJ7705786.1"/>
    </source>
</evidence>
<sequence>MLDSNSHHPHWDLLTKTPTCEEDFELHDVFISNGLILVTPPDVPTHISGNVIDLGFCTPSLFMAITATVDPSLCVGSDHLPIHYTLDFEVTISKSIKFNSDKMDLDTYLGTLRELLNGRPLPVISTPEELDDAVDFLNEVIIAAMVGSTPRHTSSSMSKRWWS</sequence>